<protein>
    <recommendedName>
        <fullName evidence="2">DUF2326 domain-containing protein</fullName>
    </recommendedName>
</protein>
<evidence type="ECO:0000259" key="2">
    <source>
        <dbReference type="Pfam" id="PF10088"/>
    </source>
</evidence>
<keyword evidence="4" id="KW-1185">Reference proteome</keyword>
<proteinExistence type="predicted"/>
<dbReference type="EMBL" id="AYZM01000125">
    <property type="protein sequence ID" value="KRN21149.1"/>
    <property type="molecule type" value="Genomic_DNA"/>
</dbReference>
<evidence type="ECO:0000256" key="1">
    <source>
        <dbReference type="SAM" id="Coils"/>
    </source>
</evidence>
<dbReference type="AlphaFoldDB" id="A0A0R2F8I6"/>
<comment type="caution">
    <text evidence="3">The sequence shown here is derived from an EMBL/GenBank/DDBJ whole genome shotgun (WGS) entry which is preliminary data.</text>
</comment>
<sequence length="367" mass="42474">MYSAQNESKNLSNQLKNFKKLNNIRSQDAIKQKIGLLVEEINDIQKQLDGLVDSKRFIENQEKVNEIKVAYARLNDAIDAADYQIQVNQETLNNSLTQRKNQLDMDSLEELYEDSKKQLVNVQKTFAELVSFNSQLLTNKIHFFEKLITKWTTKKHELELQRHQLFEQHKSLIMLIQDDKIEEYTNLQNRLGENQQELGKNRQIFKTIEDLEINQKRVETELSKLLDQQRDASSQIMTFNKFFTAYSKQLNGDEYMLYKSDSGFPLDIELKNPRGLSTGTKKALIAAFDLAYQQFAQSIDKTVPRFIVHDVLETLDSIAFNGIIDLATKLNVQFVVAVLKNRIESLDEFNSSSISLTLTENDSLFGI</sequence>
<gene>
    <name evidence="3" type="ORF">FD14_GL001271</name>
</gene>
<dbReference type="PATRIC" id="fig|1423804.4.peg.1366"/>
<dbReference type="InterPro" id="IPR018760">
    <property type="entry name" value="DUF2326"/>
</dbReference>
<dbReference type="Pfam" id="PF10088">
    <property type="entry name" value="DUF2326"/>
    <property type="match status" value="1"/>
</dbReference>
<keyword evidence="1" id="KW-0175">Coiled coil</keyword>
<feature type="domain" description="DUF2326" evidence="2">
    <location>
        <begin position="257"/>
        <end position="367"/>
    </location>
</feature>
<organism evidence="3 4">
    <name type="scientific">Secundilactobacillus similis DSM 23365 = JCM 2765</name>
    <dbReference type="NCBI Taxonomy" id="1423804"/>
    <lineage>
        <taxon>Bacteria</taxon>
        <taxon>Bacillati</taxon>
        <taxon>Bacillota</taxon>
        <taxon>Bacilli</taxon>
        <taxon>Lactobacillales</taxon>
        <taxon>Lactobacillaceae</taxon>
        <taxon>Secundilactobacillus</taxon>
    </lineage>
</organism>
<evidence type="ECO:0000313" key="3">
    <source>
        <dbReference type="EMBL" id="KRN21149.1"/>
    </source>
</evidence>
<accession>A0A0R2F8I6</accession>
<dbReference type="Proteomes" id="UP000051442">
    <property type="component" value="Unassembled WGS sequence"/>
</dbReference>
<feature type="coiled-coil region" evidence="1">
    <location>
        <begin position="1"/>
        <end position="61"/>
    </location>
</feature>
<evidence type="ECO:0000313" key="4">
    <source>
        <dbReference type="Proteomes" id="UP000051442"/>
    </source>
</evidence>
<reference evidence="3 4" key="1">
    <citation type="journal article" date="2015" name="Genome Announc.">
        <title>Expanding the biotechnology potential of lactobacilli through comparative genomics of 213 strains and associated genera.</title>
        <authorList>
            <person name="Sun Z."/>
            <person name="Harris H.M."/>
            <person name="McCann A."/>
            <person name="Guo C."/>
            <person name="Argimon S."/>
            <person name="Zhang W."/>
            <person name="Yang X."/>
            <person name="Jeffery I.B."/>
            <person name="Cooney J.C."/>
            <person name="Kagawa T.F."/>
            <person name="Liu W."/>
            <person name="Song Y."/>
            <person name="Salvetti E."/>
            <person name="Wrobel A."/>
            <person name="Rasinkangas P."/>
            <person name="Parkhill J."/>
            <person name="Rea M.C."/>
            <person name="O'Sullivan O."/>
            <person name="Ritari J."/>
            <person name="Douillard F.P."/>
            <person name="Paul Ross R."/>
            <person name="Yang R."/>
            <person name="Briner A.E."/>
            <person name="Felis G.E."/>
            <person name="de Vos W.M."/>
            <person name="Barrangou R."/>
            <person name="Klaenhammer T.R."/>
            <person name="Caufield P.W."/>
            <person name="Cui Y."/>
            <person name="Zhang H."/>
            <person name="O'Toole P.W."/>
        </authorList>
    </citation>
    <scope>NUCLEOTIDE SEQUENCE [LARGE SCALE GENOMIC DNA]</scope>
    <source>
        <strain evidence="3 4">DSM 23365</strain>
    </source>
</reference>
<name>A0A0R2F8I6_9LACO</name>